<accession>A0A7G9V4A0</accession>
<dbReference type="Proteomes" id="UP000516064">
    <property type="component" value="Segment"/>
</dbReference>
<protein>
    <submittedName>
        <fullName evidence="1">Uncharacterized protein</fullName>
    </submittedName>
</protein>
<proteinExistence type="predicted"/>
<dbReference type="RefSeq" id="YP_010012794.1">
    <property type="nucleotide sequence ID" value="NC_053506.1"/>
</dbReference>
<dbReference type="GeneID" id="63209343"/>
<evidence type="ECO:0000313" key="2">
    <source>
        <dbReference type="Proteomes" id="UP000516064"/>
    </source>
</evidence>
<sequence>MLLSATIKLNCGVLEYSFNPAHNYHLVTVSQGCTRAFRRELHKSAGEAINTLAPYREESYEVATLIRWLSRFPHDA</sequence>
<dbReference type="EMBL" id="MT758688">
    <property type="protein sequence ID" value="QNO01106.1"/>
    <property type="molecule type" value="Genomic_DNA"/>
</dbReference>
<name>A0A7G9V4A0_9CAUD</name>
<reference evidence="1 2" key="1">
    <citation type="submission" date="2020-07" db="EMBL/GenBank/DDBJ databases">
        <title>Tightening bonds in Latin-America through phage discovery.</title>
        <authorList>
            <person name="Payaslian F.P."/>
            <person name="Gradaschi V."/>
            <person name="Rondon Salazar L."/>
            <person name="Dieterle M.E."/>
            <person name="Urdaniz E."/>
            <person name="Di Paola M."/>
            <person name="Pena Carcamo J."/>
            <person name="Zon F."/>
            <person name="Allievi M.C."/>
            <person name="Sosa E."/>
            <person name="Fernandez Do Porto D."/>
            <person name="Loessner M.J."/>
            <person name="Sanchez Rivas C."/>
            <person name="Raya R."/>
            <person name="Reyes A."/>
            <person name="Piuri M."/>
        </authorList>
    </citation>
    <scope>NUCLEOTIDE SEQUENCE [LARGE SCALE GENOMIC DNA]</scope>
</reference>
<organism evidence="1 2">
    <name type="scientific">Mycobacterium phage CELFI</name>
    <dbReference type="NCBI Taxonomy" id="2769359"/>
    <lineage>
        <taxon>Viruses</taxon>
        <taxon>Duplodnaviria</taxon>
        <taxon>Heunggongvirae</taxon>
        <taxon>Uroviricota</taxon>
        <taxon>Caudoviricetes</taxon>
        <taxon>Vilmaviridae</taxon>
        <taxon>Lclasvirinae</taxon>
        <taxon>Faithunavirus</taxon>
        <taxon>Faithunavirus CELFI</taxon>
    </lineage>
</organism>
<dbReference type="KEGG" id="vg:63209343"/>
<keyword evidence="2" id="KW-1185">Reference proteome</keyword>
<evidence type="ECO:0000313" key="1">
    <source>
        <dbReference type="EMBL" id="QNO01106.1"/>
    </source>
</evidence>